<keyword evidence="3" id="KW-1133">Transmembrane helix</keyword>
<keyword evidence="2" id="KW-0175">Coiled coil</keyword>
<dbReference type="PATRIC" id="fig|458.5.peg.545"/>
<evidence type="ECO:0000256" key="3">
    <source>
        <dbReference type="SAM" id="Phobius"/>
    </source>
</evidence>
<dbReference type="Pfam" id="PF25917">
    <property type="entry name" value="BSH_RND"/>
    <property type="match status" value="1"/>
</dbReference>
<evidence type="ECO:0000256" key="2">
    <source>
        <dbReference type="SAM" id="Coils"/>
    </source>
</evidence>
<dbReference type="OrthoDB" id="5637681at2"/>
<dbReference type="AlphaFoldDB" id="A0A0W0XYQ0"/>
<accession>A0A0W0XYQ0</accession>
<keyword evidence="3" id="KW-0812">Transmembrane</keyword>
<protein>
    <submittedName>
        <fullName evidence="5">Coiled-coil protein</fullName>
    </submittedName>
</protein>
<dbReference type="Gene3D" id="2.40.50.100">
    <property type="match status" value="1"/>
</dbReference>
<gene>
    <name evidence="5" type="ORF">Lrub_0527</name>
</gene>
<comment type="caution">
    <text evidence="5">The sequence shown here is derived from an EMBL/GenBank/DDBJ whole genome shotgun (WGS) entry which is preliminary data.</text>
</comment>
<proteinExistence type="inferred from homology"/>
<dbReference type="Proteomes" id="UP000054608">
    <property type="component" value="Unassembled WGS sequence"/>
</dbReference>
<feature type="domain" description="Multidrug resistance protein MdtA-like barrel-sandwich hybrid" evidence="4">
    <location>
        <begin position="68"/>
        <end position="254"/>
    </location>
</feature>
<evidence type="ECO:0000259" key="4">
    <source>
        <dbReference type="Pfam" id="PF25917"/>
    </source>
</evidence>
<feature type="coiled-coil region" evidence="2">
    <location>
        <begin position="165"/>
        <end position="218"/>
    </location>
</feature>
<dbReference type="RefSeq" id="WP_058530658.1">
    <property type="nucleotide sequence ID" value="NZ_CAAAIN010000003.1"/>
</dbReference>
<dbReference type="PANTHER" id="PTHR30386:SF28">
    <property type="entry name" value="EXPORTED PROTEIN"/>
    <property type="match status" value="1"/>
</dbReference>
<name>A0A0W0XYQ0_9GAMM</name>
<dbReference type="EMBL" id="LNYT01000006">
    <property type="protein sequence ID" value="KTD49428.1"/>
    <property type="molecule type" value="Genomic_DNA"/>
</dbReference>
<dbReference type="STRING" id="458.Lrub_0527"/>
<comment type="similarity">
    <text evidence="1">Belongs to the membrane fusion protein (MFP) (TC 8.A.1) family.</text>
</comment>
<dbReference type="PANTHER" id="PTHR30386">
    <property type="entry name" value="MEMBRANE FUSION SUBUNIT OF EMRAB-TOLC MULTIDRUG EFFLUX PUMP"/>
    <property type="match status" value="1"/>
</dbReference>
<feature type="transmembrane region" description="Helical" evidence="3">
    <location>
        <begin position="30"/>
        <end position="49"/>
    </location>
</feature>
<dbReference type="InterPro" id="IPR058625">
    <property type="entry name" value="MdtA-like_BSH"/>
</dbReference>
<dbReference type="InterPro" id="IPR050739">
    <property type="entry name" value="MFP"/>
</dbReference>
<sequence length="343" mass="39288">MGIHFRKKAPSETLPVQYGEGIRTPPKMRWILLVLILSIPLAILLYQLINEYVFIRFSGLIAYDTIIIRAPDEGYIENLNVQPGQKVRKGEMILKFISPETLTKLKYLENEKERITNLMNSLGDQTPENLENLLDVAKKDIDSSKAVYDRFVKYVNKGDMAELQLEEARKNWVNAQRNYAALEQQIQEAKLQSKTLLEVNYKRKILEIESNIAEVKDKIAHFSILAPQPGTIMSISTHQDEYVSAGQNLMTIVTERNMRIIAFIDPKYAEEVYQNKQVTITFPGNEKIEGRIINTPSYAEKVPLSQINPLATRENKLIAIIRPDQAIPQIYQVFGIPVTIELE</sequence>
<evidence type="ECO:0000313" key="6">
    <source>
        <dbReference type="Proteomes" id="UP000054608"/>
    </source>
</evidence>
<organism evidence="5 6">
    <name type="scientific">Legionella rubrilucens</name>
    <dbReference type="NCBI Taxonomy" id="458"/>
    <lineage>
        <taxon>Bacteria</taxon>
        <taxon>Pseudomonadati</taxon>
        <taxon>Pseudomonadota</taxon>
        <taxon>Gammaproteobacteria</taxon>
        <taxon>Legionellales</taxon>
        <taxon>Legionellaceae</taxon>
        <taxon>Legionella</taxon>
    </lineage>
</organism>
<evidence type="ECO:0000313" key="5">
    <source>
        <dbReference type="EMBL" id="KTD49428.1"/>
    </source>
</evidence>
<keyword evidence="3" id="KW-0472">Membrane</keyword>
<evidence type="ECO:0000256" key="1">
    <source>
        <dbReference type="ARBA" id="ARBA00009477"/>
    </source>
</evidence>
<reference evidence="5 6" key="1">
    <citation type="submission" date="2015-11" db="EMBL/GenBank/DDBJ databases">
        <title>Genomic analysis of 38 Legionella species identifies large and diverse effector repertoires.</title>
        <authorList>
            <person name="Burstein D."/>
            <person name="Amaro F."/>
            <person name="Zusman T."/>
            <person name="Lifshitz Z."/>
            <person name="Cohen O."/>
            <person name="Gilbert J.A."/>
            <person name="Pupko T."/>
            <person name="Shuman H.A."/>
            <person name="Segal G."/>
        </authorList>
    </citation>
    <scope>NUCLEOTIDE SEQUENCE [LARGE SCALE GENOMIC DNA]</scope>
    <source>
        <strain evidence="5 6">WA-270A-C2</strain>
    </source>
</reference>
<keyword evidence="6" id="KW-1185">Reference proteome</keyword>